<accession>A0A1E3XCA1</accession>
<dbReference type="SUPFAM" id="SSF53335">
    <property type="entry name" value="S-adenosyl-L-methionine-dependent methyltransferases"/>
    <property type="match status" value="1"/>
</dbReference>
<organism evidence="2 3">
    <name type="scientific">Candidatus Scalindua rubra</name>
    <dbReference type="NCBI Taxonomy" id="1872076"/>
    <lineage>
        <taxon>Bacteria</taxon>
        <taxon>Pseudomonadati</taxon>
        <taxon>Planctomycetota</taxon>
        <taxon>Candidatus Brocadiia</taxon>
        <taxon>Candidatus Brocadiales</taxon>
        <taxon>Candidatus Scalinduaceae</taxon>
        <taxon>Candidatus Scalindua</taxon>
    </lineage>
</organism>
<dbReference type="InterPro" id="IPR013216">
    <property type="entry name" value="Methyltransf_11"/>
</dbReference>
<dbReference type="Pfam" id="PF08241">
    <property type="entry name" value="Methyltransf_11"/>
    <property type="match status" value="1"/>
</dbReference>
<dbReference type="EMBL" id="MAYW01000034">
    <property type="protein sequence ID" value="ODS33233.1"/>
    <property type="molecule type" value="Genomic_DNA"/>
</dbReference>
<dbReference type="GO" id="GO:0008757">
    <property type="term" value="F:S-adenosylmethionine-dependent methyltransferase activity"/>
    <property type="evidence" value="ECO:0007669"/>
    <property type="project" value="InterPro"/>
</dbReference>
<protein>
    <recommendedName>
        <fullName evidence="1">Methyltransferase type 11 domain-containing protein</fullName>
    </recommendedName>
</protein>
<feature type="domain" description="Methyltransferase type 11" evidence="1">
    <location>
        <begin position="72"/>
        <end position="113"/>
    </location>
</feature>
<proteinExistence type="predicted"/>
<dbReference type="Gene3D" id="3.40.50.150">
    <property type="entry name" value="Vaccinia Virus protein VP39"/>
    <property type="match status" value="1"/>
</dbReference>
<comment type="caution">
    <text evidence="2">The sequence shown here is derived from an EMBL/GenBank/DDBJ whole genome shotgun (WGS) entry which is preliminary data.</text>
</comment>
<name>A0A1E3XCA1_9BACT</name>
<reference evidence="2 3" key="1">
    <citation type="submission" date="2016-07" db="EMBL/GenBank/DDBJ databases">
        <title>Draft genome of Scalindua rubra, obtained from a brine-seawater interface in the Red Sea, sheds light on salt adaptation in anammox bacteria.</title>
        <authorList>
            <person name="Speth D.R."/>
            <person name="Lagkouvardos I."/>
            <person name="Wang Y."/>
            <person name="Qian P.-Y."/>
            <person name="Dutilh B.E."/>
            <person name="Jetten M.S."/>
        </authorList>
    </citation>
    <scope>NUCLEOTIDE SEQUENCE [LARGE SCALE GENOMIC DNA]</scope>
    <source>
        <strain evidence="2">BSI-1</strain>
    </source>
</reference>
<gene>
    <name evidence="2" type="ORF">SCARUB_01624</name>
</gene>
<evidence type="ECO:0000313" key="3">
    <source>
        <dbReference type="Proteomes" id="UP000094056"/>
    </source>
</evidence>
<dbReference type="Proteomes" id="UP000094056">
    <property type="component" value="Unassembled WGS sequence"/>
</dbReference>
<sequence length="223" mass="25965">MIQISHCLPAGLKLNLGCGPIQPKGWINIDGSNRAWLASKLSFVDHVLVKLKFIPPTEFNKSIKYYNLLKGFPYPTDSVSCIYAGELWEHFEYNDALMLTKECYRVLAPNGVLRVCVPDGPTFWKKYLEIYQETMTKPNHSRKGKALRKHIQMYFNDICTRKRLLGSMGHTHKWQYDEVQLIEMFELSGFSQVLRMHFHKSRIPVINIIERSDFLIVEGIKEK</sequence>
<dbReference type="InterPro" id="IPR029063">
    <property type="entry name" value="SAM-dependent_MTases_sf"/>
</dbReference>
<evidence type="ECO:0000259" key="1">
    <source>
        <dbReference type="Pfam" id="PF08241"/>
    </source>
</evidence>
<evidence type="ECO:0000313" key="2">
    <source>
        <dbReference type="EMBL" id="ODS33233.1"/>
    </source>
</evidence>
<dbReference type="AlphaFoldDB" id="A0A1E3XCA1"/>